<dbReference type="RefSeq" id="XP_047843107.1">
    <property type="nucleotide sequence ID" value="XM_047987123.1"/>
</dbReference>
<dbReference type="InterPro" id="IPR008576">
    <property type="entry name" value="MeTrfase_NTM1"/>
</dbReference>
<evidence type="ECO:0000256" key="6">
    <source>
        <dbReference type="ARBA" id="ARBA00039449"/>
    </source>
</evidence>
<comment type="catalytic activity">
    <reaction evidence="8">
        <text>N-terminal L-seryl-L-prolyl-L-lysyl-[protein] + 3 S-adenosyl-L-methionine = N-terminal N,N,N-trimethyl-L-seryl-L-prolyl-L-lysyl-[protein] + 3 S-adenosyl-L-homocysteine + 3 H(+)</text>
        <dbReference type="Rhea" id="RHEA:54724"/>
        <dbReference type="Rhea" id="RHEA-COMP:13789"/>
        <dbReference type="Rhea" id="RHEA-COMP:13973"/>
        <dbReference type="ChEBI" id="CHEBI:15378"/>
        <dbReference type="ChEBI" id="CHEBI:57856"/>
        <dbReference type="ChEBI" id="CHEBI:59789"/>
        <dbReference type="ChEBI" id="CHEBI:138061"/>
        <dbReference type="ChEBI" id="CHEBI:138317"/>
        <dbReference type="EC" id="2.1.1.244"/>
    </reaction>
</comment>
<evidence type="ECO:0000256" key="1">
    <source>
        <dbReference type="ARBA" id="ARBA00009059"/>
    </source>
</evidence>
<protein>
    <recommendedName>
        <fullName evidence="6">Alpha N-terminal protein methyltransferase 1</fullName>
        <ecNumber evidence="5">2.1.1.244</ecNumber>
    </recommendedName>
    <alternativeName>
        <fullName evidence="7">X-Pro-Lys N-terminal protein methyltransferase 1</fullName>
    </alternativeName>
</protein>
<evidence type="ECO:0000256" key="7">
    <source>
        <dbReference type="ARBA" id="ARBA00043129"/>
    </source>
</evidence>
<dbReference type="Proteomes" id="UP000829364">
    <property type="component" value="Chromosome 5"/>
</dbReference>
<reference evidence="13" key="1">
    <citation type="submission" date="2021-11" db="EMBL/GenBank/DDBJ databases">
        <title>Purpureocillium_takamizusanense_genome.</title>
        <authorList>
            <person name="Nguyen N.-H."/>
        </authorList>
    </citation>
    <scope>NUCLEOTIDE SEQUENCE</scope>
    <source>
        <strain evidence="13">PT3</strain>
    </source>
</reference>
<dbReference type="GO" id="GO:0005737">
    <property type="term" value="C:cytoplasm"/>
    <property type="evidence" value="ECO:0007669"/>
    <property type="project" value="TreeGrafter"/>
</dbReference>
<organism evidence="13 14">
    <name type="scientific">Purpureocillium takamizusanense</name>
    <dbReference type="NCBI Taxonomy" id="2060973"/>
    <lineage>
        <taxon>Eukaryota</taxon>
        <taxon>Fungi</taxon>
        <taxon>Dikarya</taxon>
        <taxon>Ascomycota</taxon>
        <taxon>Pezizomycotina</taxon>
        <taxon>Sordariomycetes</taxon>
        <taxon>Hypocreomycetidae</taxon>
        <taxon>Hypocreales</taxon>
        <taxon>Ophiocordycipitaceae</taxon>
        <taxon>Purpureocillium</taxon>
    </lineage>
</organism>
<dbReference type="PANTHER" id="PTHR12753:SF0">
    <property type="entry name" value="ALPHA N-TERMINAL PROTEIN METHYLTRANSFERASE 1"/>
    <property type="match status" value="1"/>
</dbReference>
<dbReference type="PANTHER" id="PTHR12753">
    <property type="entry name" value="AD-003 - RELATED"/>
    <property type="match status" value="1"/>
</dbReference>
<keyword evidence="14" id="KW-1185">Reference proteome</keyword>
<dbReference type="SUPFAM" id="SSF53335">
    <property type="entry name" value="S-adenosyl-L-methionine-dependent methyltransferases"/>
    <property type="match status" value="1"/>
</dbReference>
<comment type="catalytic activity">
    <reaction evidence="9">
        <text>N-terminal L-prolyl-L-prolyl-L-lysyl-[protein] + 2 S-adenosyl-L-methionine = N-terminal N,N-dimethyl-L-prolyl-L-prolyl-L-lysyl-[protein] + 2 S-adenosyl-L-homocysteine + 2 H(+)</text>
        <dbReference type="Rhea" id="RHEA:54736"/>
        <dbReference type="Rhea" id="RHEA-COMP:13787"/>
        <dbReference type="Rhea" id="RHEA-COMP:13974"/>
        <dbReference type="ChEBI" id="CHEBI:15378"/>
        <dbReference type="ChEBI" id="CHEBI:57856"/>
        <dbReference type="ChEBI" id="CHEBI:59789"/>
        <dbReference type="ChEBI" id="CHEBI:138059"/>
        <dbReference type="ChEBI" id="CHEBI:138318"/>
        <dbReference type="EC" id="2.1.1.244"/>
    </reaction>
</comment>
<comment type="catalytic activity">
    <reaction evidence="10">
        <text>N-terminal L-alanyl-L-prolyl-L-lysyl-[protein] + 3 S-adenosyl-L-methionine = N-terminal N,N,N-trimethyl-L-alanyl-L-prolyl-L-lysyl-[protein] + 3 S-adenosyl-L-homocysteine + 3 H(+)</text>
        <dbReference type="Rhea" id="RHEA:54712"/>
        <dbReference type="Rhea" id="RHEA-COMP:13785"/>
        <dbReference type="Rhea" id="RHEA-COMP:13971"/>
        <dbReference type="ChEBI" id="CHEBI:15378"/>
        <dbReference type="ChEBI" id="CHEBI:57856"/>
        <dbReference type="ChEBI" id="CHEBI:59789"/>
        <dbReference type="ChEBI" id="CHEBI:138057"/>
        <dbReference type="ChEBI" id="CHEBI:138315"/>
        <dbReference type="EC" id="2.1.1.244"/>
    </reaction>
</comment>
<dbReference type="EMBL" id="CP086358">
    <property type="protein sequence ID" value="UNI19626.1"/>
    <property type="molecule type" value="Genomic_DNA"/>
</dbReference>
<gene>
    <name evidence="13" type="ORF">JDV02_005804</name>
</gene>
<comment type="similarity">
    <text evidence="1">Belongs to the methyltransferase superfamily. NTM1 family.</text>
</comment>
<dbReference type="GO" id="GO:0071885">
    <property type="term" value="F:N-terminal protein N-methyltransferase activity"/>
    <property type="evidence" value="ECO:0007669"/>
    <property type="project" value="UniProtKB-EC"/>
</dbReference>
<dbReference type="Gene3D" id="3.40.50.150">
    <property type="entry name" value="Vaccinia Virus protein VP39"/>
    <property type="match status" value="1"/>
</dbReference>
<evidence type="ECO:0000256" key="10">
    <source>
        <dbReference type="ARBA" id="ARBA00048167"/>
    </source>
</evidence>
<dbReference type="GeneID" id="72067753"/>
<dbReference type="OrthoDB" id="1298661at2759"/>
<name>A0A9Q8VC47_9HYPO</name>
<dbReference type="GO" id="GO:0032259">
    <property type="term" value="P:methylation"/>
    <property type="evidence" value="ECO:0007669"/>
    <property type="project" value="UniProtKB-KW"/>
</dbReference>
<keyword evidence="2 13" id="KW-0489">Methyltransferase</keyword>
<proteinExistence type="inferred from homology"/>
<evidence type="ECO:0000313" key="14">
    <source>
        <dbReference type="Proteomes" id="UP000829364"/>
    </source>
</evidence>
<accession>A0A9Q8VC47</accession>
<evidence type="ECO:0000256" key="12">
    <source>
        <dbReference type="SAM" id="MobiDB-lite"/>
    </source>
</evidence>
<keyword evidence="3 13" id="KW-0808">Transferase</keyword>
<evidence type="ECO:0000256" key="9">
    <source>
        <dbReference type="ARBA" id="ARBA00047885"/>
    </source>
</evidence>
<dbReference type="CDD" id="cd02440">
    <property type="entry name" value="AdoMet_MTases"/>
    <property type="match status" value="1"/>
</dbReference>
<evidence type="ECO:0000256" key="2">
    <source>
        <dbReference type="ARBA" id="ARBA00022603"/>
    </source>
</evidence>
<evidence type="ECO:0000256" key="3">
    <source>
        <dbReference type="ARBA" id="ARBA00022679"/>
    </source>
</evidence>
<evidence type="ECO:0000256" key="8">
    <source>
        <dbReference type="ARBA" id="ARBA00047306"/>
    </source>
</evidence>
<dbReference type="InterPro" id="IPR029063">
    <property type="entry name" value="SAM-dependent_MTases_sf"/>
</dbReference>
<feature type="binding site" evidence="11">
    <location>
        <position position="146"/>
    </location>
    <ligand>
        <name>S-adenosyl-L-methionine</name>
        <dbReference type="ChEBI" id="CHEBI:59789"/>
    </ligand>
</feature>
<dbReference type="EC" id="2.1.1.244" evidence="5"/>
<feature type="compositionally biased region" description="Polar residues" evidence="12">
    <location>
        <begin position="1"/>
        <end position="12"/>
    </location>
</feature>
<evidence type="ECO:0000256" key="4">
    <source>
        <dbReference type="ARBA" id="ARBA00022691"/>
    </source>
</evidence>
<evidence type="ECO:0000256" key="5">
    <source>
        <dbReference type="ARBA" id="ARBA00039112"/>
    </source>
</evidence>
<sequence length="241" mass="26387">MGDTQGSRNQKPTAPDGLINTQAGRQYWEGTQADVNGMLGGIPSLKGFGSLSRIDLQGSRTFLARLGIGTKGGRKPVTNALEGGAGIGRITEGLLLHLAEHVDVVEPIAKFTEALKGKPGVRDIFNVGLEEWRPNDGAEYDLIWTQWCLGHLTDEQMVEYLKLCKTVLKPGSGVIVIKENLSTTDVDVFDDEDSSVTRQDATFRHIFEEAGLKLVRTDLQRGFPEMPPVTLLPVRMYALKP</sequence>
<dbReference type="Pfam" id="PF05891">
    <property type="entry name" value="Methyltransf_PK"/>
    <property type="match status" value="1"/>
</dbReference>
<feature type="binding site" evidence="11">
    <location>
        <position position="89"/>
    </location>
    <ligand>
        <name>S-adenosyl-L-methionine</name>
        <dbReference type="ChEBI" id="CHEBI:59789"/>
    </ligand>
</feature>
<evidence type="ECO:0000256" key="11">
    <source>
        <dbReference type="PIRSR" id="PIRSR016958-1"/>
    </source>
</evidence>
<feature type="binding site" evidence="11">
    <location>
        <position position="84"/>
    </location>
    <ligand>
        <name>S-adenosyl-L-methionine</name>
        <dbReference type="ChEBI" id="CHEBI:59789"/>
    </ligand>
</feature>
<dbReference type="PIRSF" id="PIRSF016958">
    <property type="entry name" value="DUF858_MeTrfase_lik"/>
    <property type="match status" value="1"/>
</dbReference>
<evidence type="ECO:0000313" key="13">
    <source>
        <dbReference type="EMBL" id="UNI19626.1"/>
    </source>
</evidence>
<dbReference type="KEGG" id="ptkz:JDV02_005804"/>
<keyword evidence="4 11" id="KW-0949">S-adenosyl-L-methionine</keyword>
<dbReference type="AlphaFoldDB" id="A0A9Q8VC47"/>
<feature type="region of interest" description="Disordered" evidence="12">
    <location>
        <begin position="1"/>
        <end position="20"/>
    </location>
</feature>